<organism evidence="1">
    <name type="scientific">Arundo donax</name>
    <name type="common">Giant reed</name>
    <name type="synonym">Donax arundinaceus</name>
    <dbReference type="NCBI Taxonomy" id="35708"/>
    <lineage>
        <taxon>Eukaryota</taxon>
        <taxon>Viridiplantae</taxon>
        <taxon>Streptophyta</taxon>
        <taxon>Embryophyta</taxon>
        <taxon>Tracheophyta</taxon>
        <taxon>Spermatophyta</taxon>
        <taxon>Magnoliopsida</taxon>
        <taxon>Liliopsida</taxon>
        <taxon>Poales</taxon>
        <taxon>Poaceae</taxon>
        <taxon>PACMAD clade</taxon>
        <taxon>Arundinoideae</taxon>
        <taxon>Arundineae</taxon>
        <taxon>Arundo</taxon>
    </lineage>
</organism>
<sequence length="48" mass="5468">MHFLLPILVTISVQQRLSSAMHFQADVSSHEQCPLLHLSLRKLESAVR</sequence>
<reference evidence="1" key="1">
    <citation type="submission" date="2014-09" db="EMBL/GenBank/DDBJ databases">
        <authorList>
            <person name="Magalhaes I.L.F."/>
            <person name="Oliveira U."/>
            <person name="Santos F.R."/>
            <person name="Vidigal T.H.D.A."/>
            <person name="Brescovit A.D."/>
            <person name="Santos A.J."/>
        </authorList>
    </citation>
    <scope>NUCLEOTIDE SEQUENCE</scope>
    <source>
        <tissue evidence="1">Shoot tissue taken approximately 20 cm above the soil surface</tissue>
    </source>
</reference>
<evidence type="ECO:0000313" key="1">
    <source>
        <dbReference type="EMBL" id="JAE03232.1"/>
    </source>
</evidence>
<dbReference type="EMBL" id="GBRH01194664">
    <property type="protein sequence ID" value="JAE03232.1"/>
    <property type="molecule type" value="Transcribed_RNA"/>
</dbReference>
<proteinExistence type="predicted"/>
<name>A0A0A9ET03_ARUDO</name>
<accession>A0A0A9ET03</accession>
<protein>
    <submittedName>
        <fullName evidence="1">Uncharacterized protein</fullName>
    </submittedName>
</protein>
<reference evidence="1" key="2">
    <citation type="journal article" date="2015" name="Data Brief">
        <title>Shoot transcriptome of the giant reed, Arundo donax.</title>
        <authorList>
            <person name="Barrero R.A."/>
            <person name="Guerrero F.D."/>
            <person name="Moolhuijzen P."/>
            <person name="Goolsby J.A."/>
            <person name="Tidwell J."/>
            <person name="Bellgard S.E."/>
            <person name="Bellgard M.I."/>
        </authorList>
    </citation>
    <scope>NUCLEOTIDE SEQUENCE</scope>
    <source>
        <tissue evidence="1">Shoot tissue taken approximately 20 cm above the soil surface</tissue>
    </source>
</reference>
<dbReference type="AlphaFoldDB" id="A0A0A9ET03"/>